<dbReference type="EMBL" id="QUSW01000002">
    <property type="protein sequence ID" value="RQP24669.1"/>
    <property type="molecule type" value="Genomic_DNA"/>
</dbReference>
<dbReference type="AlphaFoldDB" id="A0A3N7JUV4"/>
<evidence type="ECO:0000313" key="2">
    <source>
        <dbReference type="EMBL" id="RQP24669.1"/>
    </source>
</evidence>
<dbReference type="PANTHER" id="PTHR43194">
    <property type="entry name" value="HYDROLASE ALPHA/BETA FOLD FAMILY"/>
    <property type="match status" value="1"/>
</dbReference>
<dbReference type="PANTHER" id="PTHR43194:SF2">
    <property type="entry name" value="PEROXISOMAL MEMBRANE PROTEIN LPX1"/>
    <property type="match status" value="1"/>
</dbReference>
<reference evidence="2 3" key="2">
    <citation type="submission" date="2018-12" db="EMBL/GenBank/DDBJ databases">
        <title>Rhizobacter gummiphilus sp. nov., a rubber-degrading bacterium isolated from the soil of a botanical garden in Japan.</title>
        <authorList>
            <person name="Shunsuke S.S."/>
        </authorList>
    </citation>
    <scope>NUCLEOTIDE SEQUENCE [LARGE SCALE GENOMIC DNA]</scope>
    <source>
        <strain evidence="2 3">S-16</strain>
    </source>
</reference>
<evidence type="ECO:0000313" key="3">
    <source>
        <dbReference type="Proteomes" id="UP000267464"/>
    </source>
</evidence>
<keyword evidence="2" id="KW-0378">Hydrolase</keyword>
<name>A0A3N7JUV4_9BURK</name>
<sequence>MKLDVNGRQAYAYTGGKPFDPTLPCMVFIHGAMHDHSVWTLLARWAAHHGYGVLAIDQPGHGRSEGPLLPDVQALADWLLALLDAADVQNATLVGHSMGSLVALETAGRAPDRIQRLVMIGTAYPMKVSDALFNAARENPHRAIDMVNAFSFSSTAAKPSYPGPGTWLHGANQALMRRMQALDDSTNLFLHDFTLCDRYAHGLEAAAQVRCPVSFILGERDQMTSPKATQEIAAALKARIVTLPGGHSLMQEVPDGVLNAVRATLA</sequence>
<organism evidence="2 3">
    <name type="scientific">Piscinibacter terrae</name>
    <dbReference type="NCBI Taxonomy" id="2496871"/>
    <lineage>
        <taxon>Bacteria</taxon>
        <taxon>Pseudomonadati</taxon>
        <taxon>Pseudomonadota</taxon>
        <taxon>Betaproteobacteria</taxon>
        <taxon>Burkholderiales</taxon>
        <taxon>Sphaerotilaceae</taxon>
        <taxon>Piscinibacter</taxon>
    </lineage>
</organism>
<dbReference type="PRINTS" id="PR00412">
    <property type="entry name" value="EPOXHYDRLASE"/>
</dbReference>
<gene>
    <name evidence="2" type="ORF">DZC73_07160</name>
</gene>
<dbReference type="Pfam" id="PF12697">
    <property type="entry name" value="Abhydrolase_6"/>
    <property type="match status" value="1"/>
</dbReference>
<accession>A0A3N7JUV4</accession>
<dbReference type="OrthoDB" id="5297561at2"/>
<dbReference type="Gene3D" id="3.40.50.1820">
    <property type="entry name" value="alpha/beta hydrolase"/>
    <property type="match status" value="1"/>
</dbReference>
<dbReference type="InterPro" id="IPR000073">
    <property type="entry name" value="AB_hydrolase_1"/>
</dbReference>
<dbReference type="GO" id="GO:0016787">
    <property type="term" value="F:hydrolase activity"/>
    <property type="evidence" value="ECO:0007669"/>
    <property type="project" value="UniProtKB-KW"/>
</dbReference>
<dbReference type="InterPro" id="IPR000639">
    <property type="entry name" value="Epox_hydrolase-like"/>
</dbReference>
<protein>
    <submittedName>
        <fullName evidence="2">Alpha/beta hydrolase</fullName>
    </submittedName>
</protein>
<evidence type="ECO:0000259" key="1">
    <source>
        <dbReference type="Pfam" id="PF12697"/>
    </source>
</evidence>
<feature type="domain" description="AB hydrolase-1" evidence="1">
    <location>
        <begin position="26"/>
        <end position="258"/>
    </location>
</feature>
<dbReference type="PRINTS" id="PR00111">
    <property type="entry name" value="ABHYDROLASE"/>
</dbReference>
<keyword evidence="3" id="KW-1185">Reference proteome</keyword>
<dbReference type="SUPFAM" id="SSF53474">
    <property type="entry name" value="alpha/beta-Hydrolases"/>
    <property type="match status" value="1"/>
</dbReference>
<dbReference type="RefSeq" id="WP_124539562.1">
    <property type="nucleotide sequence ID" value="NZ_QUSW01000002.1"/>
</dbReference>
<comment type="caution">
    <text evidence="2">The sequence shown here is derived from an EMBL/GenBank/DDBJ whole genome shotgun (WGS) entry which is preliminary data.</text>
</comment>
<dbReference type="InterPro" id="IPR029058">
    <property type="entry name" value="AB_hydrolase_fold"/>
</dbReference>
<dbReference type="InterPro" id="IPR050228">
    <property type="entry name" value="Carboxylesterase_BioH"/>
</dbReference>
<proteinExistence type="predicted"/>
<dbReference type="Proteomes" id="UP000267464">
    <property type="component" value="Unassembled WGS sequence"/>
</dbReference>
<reference evidence="2 3" key="1">
    <citation type="submission" date="2018-08" db="EMBL/GenBank/DDBJ databases">
        <authorList>
            <person name="Khan S.A."/>
            <person name="Jeon C.O."/>
            <person name="Chun B.H."/>
            <person name="Jeong S.E."/>
        </authorList>
    </citation>
    <scope>NUCLEOTIDE SEQUENCE [LARGE SCALE GENOMIC DNA]</scope>
    <source>
        <strain evidence="2 3">S-16</strain>
    </source>
</reference>